<evidence type="ECO:0000256" key="6">
    <source>
        <dbReference type="SAM" id="Phobius"/>
    </source>
</evidence>
<dbReference type="PANTHER" id="PTHR43461:SF1">
    <property type="entry name" value="TRANSMEMBRANE PROTEIN 256"/>
    <property type="match status" value="1"/>
</dbReference>
<protein>
    <recommendedName>
        <fullName evidence="9">DUF423 domain-containing protein</fullName>
    </recommendedName>
</protein>
<evidence type="ECO:0000313" key="8">
    <source>
        <dbReference type="Proteomes" id="UP000000933"/>
    </source>
</evidence>
<proteinExistence type="inferred from homology"/>
<dbReference type="EMBL" id="FP565814">
    <property type="protein sequence ID" value="CBH25687.1"/>
    <property type="molecule type" value="Genomic_DNA"/>
</dbReference>
<feature type="transmembrane region" description="Helical" evidence="6">
    <location>
        <begin position="74"/>
        <end position="96"/>
    </location>
</feature>
<evidence type="ECO:0000256" key="2">
    <source>
        <dbReference type="ARBA" id="ARBA00009694"/>
    </source>
</evidence>
<keyword evidence="3 6" id="KW-0812">Transmembrane</keyword>
<dbReference type="Pfam" id="PF04241">
    <property type="entry name" value="DUF423"/>
    <property type="match status" value="1"/>
</dbReference>
<dbReference type="PANTHER" id="PTHR43461">
    <property type="entry name" value="TRANSMEMBRANE PROTEIN 256"/>
    <property type="match status" value="1"/>
</dbReference>
<name>D5HCD2_SALRM</name>
<reference evidence="8" key="2">
    <citation type="submission" date="2010-04" db="EMBL/GenBank/DDBJ databases">
        <title>Genome sequence of Salinibacter ruber M8.</title>
        <authorList>
            <consortium name="Genoscope"/>
        </authorList>
    </citation>
    <scope>NUCLEOTIDE SEQUENCE [LARGE SCALE GENOMIC DNA]</scope>
    <source>
        <strain evidence="8">M8</strain>
    </source>
</reference>
<dbReference type="KEGG" id="srm:SRM_02766"/>
<gene>
    <name evidence="7" type="ordered locus">SRM_02766</name>
</gene>
<dbReference type="HOGENOM" id="CLU_096548_3_3_10"/>
<evidence type="ECO:0000256" key="1">
    <source>
        <dbReference type="ARBA" id="ARBA00004141"/>
    </source>
</evidence>
<organism evidence="7 8">
    <name type="scientific">Salinibacter ruber (strain M8)</name>
    <dbReference type="NCBI Taxonomy" id="761659"/>
    <lineage>
        <taxon>Bacteria</taxon>
        <taxon>Pseudomonadati</taxon>
        <taxon>Rhodothermota</taxon>
        <taxon>Rhodothermia</taxon>
        <taxon>Rhodothermales</taxon>
        <taxon>Salinibacteraceae</taxon>
        <taxon>Salinibacter</taxon>
    </lineage>
</organism>
<evidence type="ECO:0000256" key="4">
    <source>
        <dbReference type="ARBA" id="ARBA00022989"/>
    </source>
</evidence>
<reference evidence="7 8" key="1">
    <citation type="journal article" date="2010" name="ISME J.">
        <title>Fine-scale evolution: genomic, phenotypic and ecological differentiation in two coexisting Salinibacter ruber strains.</title>
        <authorList>
            <person name="Pena A."/>
            <person name="Teeling H."/>
            <person name="Huerta-Cepas J."/>
            <person name="Santos F."/>
            <person name="Yarza P."/>
            <person name="Brito-Echeverria J."/>
            <person name="Lucio M."/>
            <person name="Schmitt-Kopplin P."/>
            <person name="Meseguer I."/>
            <person name="Schenowitz C."/>
            <person name="Dossat C."/>
            <person name="Barbe V."/>
            <person name="Dopazo J."/>
            <person name="Rossello-Mora R."/>
            <person name="Schuler M."/>
            <person name="Glockner F.O."/>
            <person name="Amann R."/>
            <person name="Gabaldon T."/>
            <person name="Anton J."/>
        </authorList>
    </citation>
    <scope>NUCLEOTIDE SEQUENCE [LARGE SCALE GENOMIC DNA]</scope>
    <source>
        <strain evidence="7 8">M8</strain>
    </source>
</reference>
<evidence type="ECO:0008006" key="9">
    <source>
        <dbReference type="Google" id="ProtNLM"/>
    </source>
</evidence>
<comment type="similarity">
    <text evidence="2">Belongs to the UPF0382 family.</text>
</comment>
<dbReference type="AlphaFoldDB" id="D5HCD2"/>
<keyword evidence="5 6" id="KW-0472">Membrane</keyword>
<dbReference type="InterPro" id="IPR006696">
    <property type="entry name" value="DUF423"/>
</dbReference>
<dbReference type="GO" id="GO:0005886">
    <property type="term" value="C:plasma membrane"/>
    <property type="evidence" value="ECO:0007669"/>
    <property type="project" value="TreeGrafter"/>
</dbReference>
<evidence type="ECO:0000256" key="3">
    <source>
        <dbReference type="ARBA" id="ARBA00022692"/>
    </source>
</evidence>
<accession>D5HCD2</accession>
<comment type="subcellular location">
    <subcellularLocation>
        <location evidence="1">Membrane</location>
        <topology evidence="1">Multi-pass membrane protein</topology>
    </subcellularLocation>
</comment>
<dbReference type="Proteomes" id="UP000000933">
    <property type="component" value="Chromosome"/>
</dbReference>
<feature type="transmembrane region" description="Helical" evidence="6">
    <location>
        <begin position="50"/>
        <end position="67"/>
    </location>
</feature>
<keyword evidence="4 6" id="KW-1133">Transmembrane helix</keyword>
<feature type="transmembrane region" description="Helical" evidence="6">
    <location>
        <begin position="102"/>
        <end position="126"/>
    </location>
</feature>
<evidence type="ECO:0000256" key="5">
    <source>
        <dbReference type="ARBA" id="ARBA00023136"/>
    </source>
</evidence>
<dbReference type="PATRIC" id="fig|761659.10.peg.3020"/>
<evidence type="ECO:0000313" key="7">
    <source>
        <dbReference type="EMBL" id="CBH25687.1"/>
    </source>
</evidence>
<sequence length="129" mass="13382">MTPRSTMPRLFVGLGAIAALIGVALGAFGAHGLEGRVSPERVETFRTGVAYQMYHALALLVVGWAAAQGWGPSLHWAGYCFVTGIVIFSGSLYVLVLSDTGWLGAITPLGGVAFIAGWALLAWAAFTGG</sequence>